<sequence>MSAAEQEIEVLTIAAMARDAEWLNADACAFLLGMTTPAGKINRRGFLERIAVRESFPRPMRLGTQKRWRREDVARWADDEAKISRAA</sequence>
<evidence type="ECO:0000313" key="1">
    <source>
        <dbReference type="EMBL" id="SBV37793.1"/>
    </source>
</evidence>
<protein>
    <submittedName>
        <fullName evidence="1">Uncharacterized protein</fullName>
    </submittedName>
</protein>
<name>A0A1Y5Q6E3_9GAMM</name>
<accession>A0A1Y5Q6E3</accession>
<gene>
    <name evidence="1" type="ORF">STPYR_12736</name>
</gene>
<dbReference type="AlphaFoldDB" id="A0A1Y5Q6E3"/>
<proteinExistence type="predicted"/>
<reference evidence="1" key="1">
    <citation type="submission" date="2016-03" db="EMBL/GenBank/DDBJ databases">
        <authorList>
            <person name="Ploux O."/>
        </authorList>
    </citation>
    <scope>NUCLEOTIDE SEQUENCE</scope>
    <source>
        <strain evidence="1">UC10</strain>
    </source>
</reference>
<dbReference type="EMBL" id="FLTS01000001">
    <property type="protein sequence ID" value="SBV37793.1"/>
    <property type="molecule type" value="Genomic_DNA"/>
</dbReference>
<organism evidence="1">
    <name type="scientific">uncultured Stenotrophomonas sp</name>
    <dbReference type="NCBI Taxonomy" id="165438"/>
    <lineage>
        <taxon>Bacteria</taxon>
        <taxon>Pseudomonadati</taxon>
        <taxon>Pseudomonadota</taxon>
        <taxon>Gammaproteobacteria</taxon>
        <taxon>Lysobacterales</taxon>
        <taxon>Lysobacteraceae</taxon>
        <taxon>Stenotrophomonas</taxon>
        <taxon>environmental samples</taxon>
    </lineage>
</organism>